<keyword evidence="1" id="KW-0472">Membrane</keyword>
<dbReference type="RefSeq" id="WP_352010064.1">
    <property type="nucleotide sequence ID" value="NZ_JBHSBC010000032.1"/>
</dbReference>
<evidence type="ECO:0000313" key="3">
    <source>
        <dbReference type="Proteomes" id="UP001595698"/>
    </source>
</evidence>
<dbReference type="SUPFAM" id="SSF88659">
    <property type="entry name" value="Sigma3 and sigma4 domains of RNA polymerase sigma factors"/>
    <property type="match status" value="1"/>
</dbReference>
<reference evidence="3" key="1">
    <citation type="journal article" date="2019" name="Int. J. Syst. Evol. Microbiol.">
        <title>The Global Catalogue of Microorganisms (GCM) 10K type strain sequencing project: providing services to taxonomists for standard genome sequencing and annotation.</title>
        <authorList>
            <consortium name="The Broad Institute Genomics Platform"/>
            <consortium name="The Broad Institute Genome Sequencing Center for Infectious Disease"/>
            <person name="Wu L."/>
            <person name="Ma J."/>
        </authorList>
    </citation>
    <scope>NUCLEOTIDE SEQUENCE [LARGE SCALE GENOMIC DNA]</scope>
    <source>
        <strain evidence="3">TBRC 7912</strain>
    </source>
</reference>
<evidence type="ECO:0000313" key="2">
    <source>
        <dbReference type="EMBL" id="MFC3984137.1"/>
    </source>
</evidence>
<keyword evidence="1" id="KW-0812">Transmembrane</keyword>
<accession>A0ABV8F669</accession>
<dbReference type="EMBL" id="JBHSBC010000032">
    <property type="protein sequence ID" value="MFC3984137.1"/>
    <property type="molecule type" value="Genomic_DNA"/>
</dbReference>
<dbReference type="InterPro" id="IPR011044">
    <property type="entry name" value="Quino_amine_DH_bsu"/>
</dbReference>
<keyword evidence="3" id="KW-1185">Reference proteome</keyword>
<protein>
    <recommendedName>
        <fullName evidence="4">RNA polymerase sigma factor 70 region 4 type 2 domain-containing protein</fullName>
    </recommendedName>
</protein>
<dbReference type="Proteomes" id="UP001595698">
    <property type="component" value="Unassembled WGS sequence"/>
</dbReference>
<sequence>MRRYTGYRDFIQRDQRLLVGTALLLTGSHDQALRLVLWSLRSVGLSWPPTLWENPTVHAQITMYRRYLRRPVTTRATALLRLPPVRRVIAVACLHDGRTPEEVATALGLSREAVETEVSEAVTTLAKGDAKRLTTRLAATAAEASVPDLAVRSVRALRRRRVRGVLLTTVAGLIPVGLIAFTLQQGQVWNSALGESNQIASAGVGSAVGPGPQAWQTPRTSFTIRYAVPDKCPDDGASTDGRPAPSRAGKVTCAGWTLKLAGGDEGRPALESVECERPGHCESTVKVPDAAQHLAHGDDWSYWSLSPAVSGDGRRIAYLSAAEGRYVAHDLSSGEKKYLSPVLAPSDTETGTGVSVSRDGGFFVVELNGRRLRTDFATGATTSLPAGQATAAEKAADWMRQTYRVWRDSPSGRFTAAVKPGGDDSDRLHVIDARTRKVFKDLPMPSLGDPTSAEVVGWANVREVVVKLTDRRTGDLLGFFRVDAITGRLHRIAGLPDGDSIVLGDLTEP</sequence>
<feature type="transmembrane region" description="Helical" evidence="1">
    <location>
        <begin position="162"/>
        <end position="183"/>
    </location>
</feature>
<comment type="caution">
    <text evidence="2">The sequence shown here is derived from an EMBL/GenBank/DDBJ whole genome shotgun (WGS) entry which is preliminary data.</text>
</comment>
<dbReference type="InterPro" id="IPR013324">
    <property type="entry name" value="RNA_pol_sigma_r3/r4-like"/>
</dbReference>
<evidence type="ECO:0008006" key="4">
    <source>
        <dbReference type="Google" id="ProtNLM"/>
    </source>
</evidence>
<organism evidence="2 3">
    <name type="scientific">Streptosporangium jomthongense</name>
    <dbReference type="NCBI Taxonomy" id="1193683"/>
    <lineage>
        <taxon>Bacteria</taxon>
        <taxon>Bacillati</taxon>
        <taxon>Actinomycetota</taxon>
        <taxon>Actinomycetes</taxon>
        <taxon>Streptosporangiales</taxon>
        <taxon>Streptosporangiaceae</taxon>
        <taxon>Streptosporangium</taxon>
    </lineage>
</organism>
<gene>
    <name evidence="2" type="ORF">ACFOYY_28660</name>
</gene>
<dbReference type="SUPFAM" id="SSF50969">
    <property type="entry name" value="YVTN repeat-like/Quinoprotein amine dehydrogenase"/>
    <property type="match status" value="1"/>
</dbReference>
<proteinExistence type="predicted"/>
<dbReference type="InterPro" id="IPR036388">
    <property type="entry name" value="WH-like_DNA-bd_sf"/>
</dbReference>
<evidence type="ECO:0000256" key="1">
    <source>
        <dbReference type="SAM" id="Phobius"/>
    </source>
</evidence>
<name>A0ABV8F669_9ACTN</name>
<keyword evidence="1" id="KW-1133">Transmembrane helix</keyword>
<dbReference type="Gene3D" id="1.10.10.10">
    <property type="entry name" value="Winged helix-like DNA-binding domain superfamily/Winged helix DNA-binding domain"/>
    <property type="match status" value="1"/>
</dbReference>